<dbReference type="Proteomes" id="UP000015102">
    <property type="component" value="Unassembled WGS sequence"/>
</dbReference>
<sequence>MSSVYAAASTPHLPHFIENYLDHRKERRHNRGMERQHNMSCPVHKKGHRSHCKKHIDSTTDSKL</sequence>
<reference evidence="3" key="1">
    <citation type="submission" date="2013-02" db="EMBL/GenBank/DDBJ databases">
        <authorList>
            <person name="Hughes D."/>
        </authorList>
    </citation>
    <scope>NUCLEOTIDE SEQUENCE</scope>
    <source>
        <strain>Durham</strain>
        <strain evidence="3">NC isolate 2 -- Noor lab</strain>
    </source>
</reference>
<feature type="compositionally biased region" description="Basic and acidic residues" evidence="1">
    <location>
        <begin position="55"/>
        <end position="64"/>
    </location>
</feature>
<dbReference type="EMBL" id="CAQQ02004486">
    <property type="status" value="NOT_ANNOTATED_CDS"/>
    <property type="molecule type" value="Genomic_DNA"/>
</dbReference>
<feature type="compositionally biased region" description="Basic residues" evidence="1">
    <location>
        <begin position="43"/>
        <end position="54"/>
    </location>
</feature>
<evidence type="ECO:0000313" key="2">
    <source>
        <dbReference type="EnsemblMetazoa" id="MESCA006280-PA"/>
    </source>
</evidence>
<organism evidence="2 3">
    <name type="scientific">Megaselia scalaris</name>
    <name type="common">Humpbacked fly</name>
    <name type="synonym">Phora scalaris</name>
    <dbReference type="NCBI Taxonomy" id="36166"/>
    <lineage>
        <taxon>Eukaryota</taxon>
        <taxon>Metazoa</taxon>
        <taxon>Ecdysozoa</taxon>
        <taxon>Arthropoda</taxon>
        <taxon>Hexapoda</taxon>
        <taxon>Insecta</taxon>
        <taxon>Pterygota</taxon>
        <taxon>Neoptera</taxon>
        <taxon>Endopterygota</taxon>
        <taxon>Diptera</taxon>
        <taxon>Brachycera</taxon>
        <taxon>Muscomorpha</taxon>
        <taxon>Platypezoidea</taxon>
        <taxon>Phoridae</taxon>
        <taxon>Megaseliini</taxon>
        <taxon>Megaselia</taxon>
    </lineage>
</organism>
<proteinExistence type="predicted"/>
<accession>T1GRJ5</accession>
<feature type="region of interest" description="Disordered" evidence="1">
    <location>
        <begin position="32"/>
        <end position="64"/>
    </location>
</feature>
<dbReference type="EMBL" id="CAQQ02004485">
    <property type="status" value="NOT_ANNOTATED_CDS"/>
    <property type="molecule type" value="Genomic_DNA"/>
</dbReference>
<evidence type="ECO:0000313" key="3">
    <source>
        <dbReference type="Proteomes" id="UP000015102"/>
    </source>
</evidence>
<dbReference type="HOGENOM" id="CLU_2870190_0_0_1"/>
<name>T1GRJ5_MEGSC</name>
<keyword evidence="3" id="KW-1185">Reference proteome</keyword>
<dbReference type="AlphaFoldDB" id="T1GRJ5"/>
<dbReference type="EnsemblMetazoa" id="MESCA006280-RA">
    <property type="protein sequence ID" value="MESCA006280-PA"/>
    <property type="gene ID" value="MESCA006280"/>
</dbReference>
<evidence type="ECO:0000256" key="1">
    <source>
        <dbReference type="SAM" id="MobiDB-lite"/>
    </source>
</evidence>
<protein>
    <submittedName>
        <fullName evidence="2">Uncharacterized protein</fullName>
    </submittedName>
</protein>
<reference evidence="2" key="2">
    <citation type="submission" date="2015-06" db="UniProtKB">
        <authorList>
            <consortium name="EnsemblMetazoa"/>
        </authorList>
    </citation>
    <scope>IDENTIFICATION</scope>
</reference>